<name>A0A843X2Y3_COLES</name>
<keyword evidence="2" id="KW-1185">Reference proteome</keyword>
<dbReference type="AlphaFoldDB" id="A0A843X2Y3"/>
<proteinExistence type="predicted"/>
<accession>A0A843X2Y3</accession>
<gene>
    <name evidence="1" type="ORF">Taro_042627</name>
</gene>
<comment type="caution">
    <text evidence="1">The sequence shown here is derived from an EMBL/GenBank/DDBJ whole genome shotgun (WGS) entry which is preliminary data.</text>
</comment>
<dbReference type="OrthoDB" id="1728716at2759"/>
<reference evidence="1" key="1">
    <citation type="submission" date="2017-07" db="EMBL/GenBank/DDBJ databases">
        <title>Taro Niue Genome Assembly and Annotation.</title>
        <authorList>
            <person name="Atibalentja N."/>
            <person name="Keating K."/>
            <person name="Fields C.J."/>
        </authorList>
    </citation>
    <scope>NUCLEOTIDE SEQUENCE</scope>
    <source>
        <strain evidence="1">Niue_2</strain>
        <tissue evidence="1">Leaf</tissue>
    </source>
</reference>
<dbReference type="Proteomes" id="UP000652761">
    <property type="component" value="Unassembled WGS sequence"/>
</dbReference>
<protein>
    <submittedName>
        <fullName evidence="1">Uncharacterized protein</fullName>
    </submittedName>
</protein>
<dbReference type="EMBL" id="NMUH01004462">
    <property type="protein sequence ID" value="MQM09750.1"/>
    <property type="molecule type" value="Genomic_DNA"/>
</dbReference>
<sequence length="105" mass="11899">MTPSSLGVIAWVQCPRHTHFWVYDDGRYEEEVQNNIKGKIWETIITRFVCSLLSLAVSHPSAQGLKEGAFPSTGRPVPEYLEPRRIQKLLLLGSQGSRNSTIFKQ</sequence>
<organism evidence="1 2">
    <name type="scientific">Colocasia esculenta</name>
    <name type="common">Wild taro</name>
    <name type="synonym">Arum esculentum</name>
    <dbReference type="NCBI Taxonomy" id="4460"/>
    <lineage>
        <taxon>Eukaryota</taxon>
        <taxon>Viridiplantae</taxon>
        <taxon>Streptophyta</taxon>
        <taxon>Embryophyta</taxon>
        <taxon>Tracheophyta</taxon>
        <taxon>Spermatophyta</taxon>
        <taxon>Magnoliopsida</taxon>
        <taxon>Liliopsida</taxon>
        <taxon>Araceae</taxon>
        <taxon>Aroideae</taxon>
        <taxon>Colocasieae</taxon>
        <taxon>Colocasia</taxon>
    </lineage>
</organism>
<evidence type="ECO:0000313" key="1">
    <source>
        <dbReference type="EMBL" id="MQM09750.1"/>
    </source>
</evidence>
<feature type="non-terminal residue" evidence="1">
    <location>
        <position position="1"/>
    </location>
</feature>
<evidence type="ECO:0000313" key="2">
    <source>
        <dbReference type="Proteomes" id="UP000652761"/>
    </source>
</evidence>